<feature type="transmembrane region" description="Helical" evidence="6">
    <location>
        <begin position="7"/>
        <end position="26"/>
    </location>
</feature>
<dbReference type="HOGENOM" id="CLU_125939_0_2_9"/>
<dbReference type="Pfam" id="PF05105">
    <property type="entry name" value="Phage_holin_4_1"/>
    <property type="match status" value="1"/>
</dbReference>
<evidence type="ECO:0000256" key="1">
    <source>
        <dbReference type="ARBA" id="ARBA00004141"/>
    </source>
</evidence>
<evidence type="ECO:0000256" key="6">
    <source>
        <dbReference type="SAM" id="Phobius"/>
    </source>
</evidence>
<evidence type="ECO:0000256" key="5">
    <source>
        <dbReference type="ARBA" id="ARBA00023600"/>
    </source>
</evidence>
<evidence type="ECO:0000256" key="3">
    <source>
        <dbReference type="ARBA" id="ARBA00022989"/>
    </source>
</evidence>
<dbReference type="EMBL" id="LN774769">
    <property type="protein sequence ID" value="CEN29335.1"/>
    <property type="molecule type" value="Genomic_DNA"/>
</dbReference>
<comment type="subcellular location">
    <subcellularLocation>
        <location evidence="1">Membrane</location>
        <topology evidence="1">Multi-pass membrane protein</topology>
    </subcellularLocation>
</comment>
<protein>
    <submittedName>
        <fullName evidence="7">Toxin secretion/phage lysis holin</fullName>
    </submittedName>
</protein>
<name>A0A0D6E0J1_9LACT</name>
<dbReference type="Proteomes" id="UP000033166">
    <property type="component" value="Chromosome I"/>
</dbReference>
<evidence type="ECO:0000256" key="2">
    <source>
        <dbReference type="ARBA" id="ARBA00022692"/>
    </source>
</evidence>
<dbReference type="RefSeq" id="WP_047916321.1">
    <property type="nucleotide sequence ID" value="NZ_LN774769.1"/>
</dbReference>
<evidence type="ECO:0000313" key="8">
    <source>
        <dbReference type="Proteomes" id="UP000033166"/>
    </source>
</evidence>
<evidence type="ECO:0000313" key="7">
    <source>
        <dbReference type="EMBL" id="CEN29335.1"/>
    </source>
</evidence>
<keyword evidence="3 6" id="KW-1133">Transmembrane helix</keyword>
<organism evidence="7 8">
    <name type="scientific">Pseudolactococcus piscium MKFS47</name>
    <dbReference type="NCBI Taxonomy" id="297352"/>
    <lineage>
        <taxon>Bacteria</taxon>
        <taxon>Bacillati</taxon>
        <taxon>Bacillota</taxon>
        <taxon>Bacilli</taxon>
        <taxon>Lactobacillales</taxon>
        <taxon>Streptococcaceae</taxon>
        <taxon>Pseudolactococcus</taxon>
    </lineage>
</organism>
<sequence length="133" mass="14595">MEKYFNTASMLFGLVGGVITGVLGGWDVLTHAIVVLVIVDYLTGVGKAFANKEVSSAVGFKGLFKKSLIFVVIAVSVEMQKIIGDGIPLREIVIMFYIANEGISLIENVSEFIPLPQKMKDIFIQIREKDVDK</sequence>
<dbReference type="NCBIfam" id="TIGR01593">
    <property type="entry name" value="holin_tox_secr"/>
    <property type="match status" value="1"/>
</dbReference>
<dbReference type="GO" id="GO:0016020">
    <property type="term" value="C:membrane"/>
    <property type="evidence" value="ECO:0007669"/>
    <property type="project" value="UniProtKB-SubCell"/>
</dbReference>
<accession>A0A0D6E0J1</accession>
<dbReference type="AlphaFoldDB" id="A0A0D6E0J1"/>
<gene>
    <name evidence="7" type="ORF">LACPI_2135</name>
</gene>
<reference evidence="8" key="1">
    <citation type="submission" date="2015-01" db="EMBL/GenBank/DDBJ databases">
        <authorList>
            <person name="Andreevskaya M."/>
        </authorList>
    </citation>
    <scope>NUCLEOTIDE SEQUENCE [LARGE SCALE GENOMIC DNA]</scope>
    <source>
        <strain evidence="8">MKFS47</strain>
    </source>
</reference>
<keyword evidence="2 6" id="KW-0812">Transmembrane</keyword>
<dbReference type="KEGG" id="lpk:LACPI_2135"/>
<keyword evidence="4 6" id="KW-0472">Membrane</keyword>
<evidence type="ECO:0000256" key="4">
    <source>
        <dbReference type="ARBA" id="ARBA00023136"/>
    </source>
</evidence>
<dbReference type="InterPro" id="IPR006480">
    <property type="entry name" value="Phage_holin_4_1"/>
</dbReference>
<proteinExistence type="inferred from homology"/>
<comment type="similarity">
    <text evidence="5">Belongs to the bacteriophage holin family. Cp-1 holin subfamily.</text>
</comment>